<feature type="region of interest" description="Disordered" evidence="6">
    <location>
        <begin position="169"/>
        <end position="192"/>
    </location>
</feature>
<evidence type="ECO:0000256" key="2">
    <source>
        <dbReference type="ARBA" id="ARBA00022552"/>
    </source>
</evidence>
<dbReference type="Pfam" id="PF01795">
    <property type="entry name" value="Methyltransf_5"/>
    <property type="match status" value="1"/>
</dbReference>
<dbReference type="PANTHER" id="PTHR11265:SF0">
    <property type="entry name" value="12S RRNA N4-METHYLCYTIDINE METHYLTRANSFERASE"/>
    <property type="match status" value="1"/>
</dbReference>
<evidence type="ECO:0000256" key="3">
    <source>
        <dbReference type="ARBA" id="ARBA00022603"/>
    </source>
</evidence>
<evidence type="ECO:0000256" key="1">
    <source>
        <dbReference type="ARBA" id="ARBA00010396"/>
    </source>
</evidence>
<feature type="compositionally biased region" description="Basic and acidic residues" evidence="6">
    <location>
        <begin position="171"/>
        <end position="180"/>
    </location>
</feature>
<organism evidence="7">
    <name type="scientific">Eiseniibacteriota bacterium</name>
    <dbReference type="NCBI Taxonomy" id="2212470"/>
    <lineage>
        <taxon>Bacteria</taxon>
        <taxon>Candidatus Eiseniibacteriota</taxon>
    </lineage>
</organism>
<dbReference type="GO" id="GO:0070475">
    <property type="term" value="P:rRNA base methylation"/>
    <property type="evidence" value="ECO:0007669"/>
    <property type="project" value="TreeGrafter"/>
</dbReference>
<comment type="caution">
    <text evidence="7">The sequence shown here is derived from an EMBL/GenBank/DDBJ whole genome shotgun (WGS) entry which is preliminary data.</text>
</comment>
<dbReference type="GO" id="GO:0005737">
    <property type="term" value="C:cytoplasm"/>
    <property type="evidence" value="ECO:0007669"/>
    <property type="project" value="TreeGrafter"/>
</dbReference>
<evidence type="ECO:0000313" key="7">
    <source>
        <dbReference type="EMBL" id="HER43025.1"/>
    </source>
</evidence>
<dbReference type="AlphaFoldDB" id="A0A7V2F2M3"/>
<keyword evidence="2" id="KW-0698">rRNA processing</keyword>
<dbReference type="EC" id="2.1.1.199" evidence="7"/>
<dbReference type="InterPro" id="IPR002903">
    <property type="entry name" value="RsmH"/>
</dbReference>
<protein>
    <submittedName>
        <fullName evidence="7">16S rRNA (Cytosine(1402)-N(4))-methyltransferase</fullName>
        <ecNumber evidence="7">2.1.1.199</ecNumber>
    </submittedName>
</protein>
<dbReference type="Gene3D" id="3.40.50.150">
    <property type="entry name" value="Vaccinia Virus protein VP39"/>
    <property type="match status" value="1"/>
</dbReference>
<feature type="non-terminal residue" evidence="7">
    <location>
        <position position="1"/>
    </location>
</feature>
<dbReference type="EMBL" id="DSEC01000072">
    <property type="protein sequence ID" value="HER43025.1"/>
    <property type="molecule type" value="Genomic_DNA"/>
</dbReference>
<dbReference type="SUPFAM" id="SSF53335">
    <property type="entry name" value="S-adenosyl-L-methionine-dependent methyltransferases"/>
    <property type="match status" value="1"/>
</dbReference>
<name>A0A7V2F2M3_UNCEI</name>
<dbReference type="GO" id="GO:0071424">
    <property type="term" value="F:rRNA (cytosine-N4-)-methyltransferase activity"/>
    <property type="evidence" value="ECO:0007669"/>
    <property type="project" value="TreeGrafter"/>
</dbReference>
<evidence type="ECO:0000256" key="5">
    <source>
        <dbReference type="ARBA" id="ARBA00022691"/>
    </source>
</evidence>
<gene>
    <name evidence="7" type="primary">rsmH</name>
    <name evidence="7" type="ORF">ENO08_01025</name>
</gene>
<proteinExistence type="inferred from homology"/>
<accession>A0A7V2F2M3</accession>
<dbReference type="PANTHER" id="PTHR11265">
    <property type="entry name" value="S-ADENOSYL-METHYLTRANSFERASE MRAW"/>
    <property type="match status" value="1"/>
</dbReference>
<dbReference type="NCBIfam" id="TIGR00006">
    <property type="entry name" value="16S rRNA (cytosine(1402)-N(4))-methyltransferase RsmH"/>
    <property type="match status" value="1"/>
</dbReference>
<dbReference type="Gene3D" id="1.10.150.170">
    <property type="entry name" value="Putative methyltransferase TM0872, insert domain"/>
    <property type="match status" value="1"/>
</dbReference>
<keyword evidence="5" id="KW-0949">S-adenosyl-L-methionine</keyword>
<dbReference type="InterPro" id="IPR023397">
    <property type="entry name" value="SAM-dep_MeTrfase_MraW_recog"/>
</dbReference>
<dbReference type="SUPFAM" id="SSF81799">
    <property type="entry name" value="Putative methyltransferase TM0872, insert domain"/>
    <property type="match status" value="1"/>
</dbReference>
<sequence>FSYLNDGPLDMSMGEDGRSVRQLISTGSEREIGRVIRDFGEERRYRAVAREIVRERERGPVTGTHHLRRAVERALPEKGRMSSLSRVFQAFRIWSNEELESLEDFLPQALDLLRPGGRLVVISYHSLEDRIVKRFMKREEEGCVCPKEFPECRCGKTSRVKIITRRPVRPSQREMAENPRARSARLRAAERI</sequence>
<dbReference type="InterPro" id="IPR029063">
    <property type="entry name" value="SAM-dependent_MTases_sf"/>
</dbReference>
<evidence type="ECO:0000256" key="6">
    <source>
        <dbReference type="SAM" id="MobiDB-lite"/>
    </source>
</evidence>
<reference evidence="7" key="1">
    <citation type="journal article" date="2020" name="mSystems">
        <title>Genome- and Community-Level Interaction Insights into Carbon Utilization and Element Cycling Functions of Hydrothermarchaeota in Hydrothermal Sediment.</title>
        <authorList>
            <person name="Zhou Z."/>
            <person name="Liu Y."/>
            <person name="Xu W."/>
            <person name="Pan J."/>
            <person name="Luo Z.H."/>
            <person name="Li M."/>
        </authorList>
    </citation>
    <scope>NUCLEOTIDE SEQUENCE [LARGE SCALE GENOMIC DNA]</scope>
    <source>
        <strain evidence="7">SpSt-1233</strain>
    </source>
</reference>
<dbReference type="Proteomes" id="UP000886069">
    <property type="component" value="Unassembled WGS sequence"/>
</dbReference>
<evidence type="ECO:0000256" key="4">
    <source>
        <dbReference type="ARBA" id="ARBA00022679"/>
    </source>
</evidence>
<keyword evidence="4 7" id="KW-0808">Transferase</keyword>
<keyword evidence="3 7" id="KW-0489">Methyltransferase</keyword>
<comment type="similarity">
    <text evidence="1">Belongs to the methyltransferase superfamily. RsmH family.</text>
</comment>